<evidence type="ECO:0000313" key="1">
    <source>
        <dbReference type="EMBL" id="GFR91718.1"/>
    </source>
</evidence>
<evidence type="ECO:0000313" key="2">
    <source>
        <dbReference type="Proteomes" id="UP000762676"/>
    </source>
</evidence>
<name>A0AAV4H0N6_9GAST</name>
<keyword evidence="2" id="KW-1185">Reference proteome</keyword>
<organism evidence="1 2">
    <name type="scientific">Elysia marginata</name>
    <dbReference type="NCBI Taxonomy" id="1093978"/>
    <lineage>
        <taxon>Eukaryota</taxon>
        <taxon>Metazoa</taxon>
        <taxon>Spiralia</taxon>
        <taxon>Lophotrochozoa</taxon>
        <taxon>Mollusca</taxon>
        <taxon>Gastropoda</taxon>
        <taxon>Heterobranchia</taxon>
        <taxon>Euthyneura</taxon>
        <taxon>Panpulmonata</taxon>
        <taxon>Sacoglossa</taxon>
        <taxon>Placobranchoidea</taxon>
        <taxon>Plakobranchidae</taxon>
        <taxon>Elysia</taxon>
    </lineage>
</organism>
<accession>A0AAV4H0N6</accession>
<sequence length="99" mass="11483">MHRNKSNKIYRGIRELSNFKTKPPIVSRITSEDGKLLLETEEIKKRWSEYTAVLFENRPTKPEPPNLDGPRILVSEVADAIRILKKMAKPRNLMVSPQK</sequence>
<dbReference type="Proteomes" id="UP000762676">
    <property type="component" value="Unassembled WGS sequence"/>
</dbReference>
<proteinExistence type="predicted"/>
<gene>
    <name evidence="1" type="ORF">ElyMa_002599500</name>
</gene>
<reference evidence="1 2" key="1">
    <citation type="journal article" date="2021" name="Elife">
        <title>Chloroplast acquisition without the gene transfer in kleptoplastic sea slugs, Plakobranchus ocellatus.</title>
        <authorList>
            <person name="Maeda T."/>
            <person name="Takahashi S."/>
            <person name="Yoshida T."/>
            <person name="Shimamura S."/>
            <person name="Takaki Y."/>
            <person name="Nagai Y."/>
            <person name="Toyoda A."/>
            <person name="Suzuki Y."/>
            <person name="Arimoto A."/>
            <person name="Ishii H."/>
            <person name="Satoh N."/>
            <person name="Nishiyama T."/>
            <person name="Hasebe M."/>
            <person name="Maruyama T."/>
            <person name="Minagawa J."/>
            <person name="Obokata J."/>
            <person name="Shigenobu S."/>
        </authorList>
    </citation>
    <scope>NUCLEOTIDE SEQUENCE [LARGE SCALE GENOMIC DNA]</scope>
</reference>
<dbReference type="AlphaFoldDB" id="A0AAV4H0N6"/>
<dbReference type="EMBL" id="BMAT01005360">
    <property type="protein sequence ID" value="GFR91718.1"/>
    <property type="molecule type" value="Genomic_DNA"/>
</dbReference>
<comment type="caution">
    <text evidence="1">The sequence shown here is derived from an EMBL/GenBank/DDBJ whole genome shotgun (WGS) entry which is preliminary data.</text>
</comment>
<protein>
    <submittedName>
        <fullName evidence="1">Uncharacterized protein</fullName>
    </submittedName>
</protein>